<evidence type="ECO:0000256" key="7">
    <source>
        <dbReference type="ARBA" id="ARBA00047942"/>
    </source>
</evidence>
<evidence type="ECO:0000256" key="4">
    <source>
        <dbReference type="ARBA" id="ARBA00022679"/>
    </source>
</evidence>
<evidence type="ECO:0000256" key="3">
    <source>
        <dbReference type="ARBA" id="ARBA00022603"/>
    </source>
</evidence>
<dbReference type="OrthoDB" id="9806213at2"/>
<evidence type="ECO:0000259" key="9">
    <source>
        <dbReference type="Pfam" id="PF02384"/>
    </source>
</evidence>
<keyword evidence="5" id="KW-0949">S-adenosyl-L-methionine</keyword>
<dbReference type="EC" id="2.1.1.72" evidence="2"/>
<dbReference type="Pfam" id="PF02384">
    <property type="entry name" value="N6_Mtase"/>
    <property type="match status" value="1"/>
</dbReference>
<keyword evidence="4 11" id="KW-0808">Transferase</keyword>
<dbReference type="GO" id="GO:0032259">
    <property type="term" value="P:methylation"/>
    <property type="evidence" value="ECO:0007669"/>
    <property type="project" value="UniProtKB-KW"/>
</dbReference>
<dbReference type="GO" id="GO:0003677">
    <property type="term" value="F:DNA binding"/>
    <property type="evidence" value="ECO:0007669"/>
    <property type="project" value="InterPro"/>
</dbReference>
<dbReference type="SUPFAM" id="SSF53335">
    <property type="entry name" value="S-adenosyl-L-methionine-dependent methyltransferases"/>
    <property type="match status" value="1"/>
</dbReference>
<evidence type="ECO:0000259" key="10">
    <source>
        <dbReference type="Pfam" id="PF12161"/>
    </source>
</evidence>
<sequence length="606" mass="66196">MYLACWGCSSARRSLRSPCRYGARRRRKSVPRASVETPGSLLSSAGIWRIADLLRGRVQPAEYGPVILAFTVLRRMEQARVRPVMTLAAVSQAPDRLVALETLLSRLPSAVRDIMAQLELLPMAHRLARAGVLEGVVAHFAGLDLSPRRHGSEAMARLFEELVHHFTQSRGTGAHYTPPEVTDLMADLVFAPDTAGTRHDLYDPAAGTGALLGRAADRVGACGVDVRLFGQELSVQSCALCRADLLLRGQKPHDIVHGDTLLADGHAGRRFARMLANPPFGLDWRHIRDAIRAEHGRGAAGRFAPGLPRVSDGSMLFMLHLLAKMRAPRHGGARVGLVTHAAALCGGGAETGESAIRRYLVDHDLIDTVIALPTDMFINTGIATYIWILDNNRPAARRGKVHLVDASPLWRRTPRSSGEKRREMTPAHLVTIVRACMAADEMDIALQEDADGAAMAWSLLPRDMPEGQWPREGEMEAQSPPHSGTAVRDATASADGWTRRAGFSRIVAGRDFLYRSLVVEHPAGEGPPARTVFTIGMNQDPQAWFASMVQPHDPTARLDMTRAAVGCAISFPRYFHRPAQVRPLNDIVADMRRSMARLAALMPGEE</sequence>
<dbReference type="InterPro" id="IPR003356">
    <property type="entry name" value="DNA_methylase_A-5"/>
</dbReference>
<dbReference type="Pfam" id="PF12161">
    <property type="entry name" value="HsdM_N"/>
    <property type="match status" value="1"/>
</dbReference>
<dbReference type="EMBL" id="QUWV01000166">
    <property type="protein sequence ID" value="RFD18664.1"/>
    <property type="molecule type" value="Genomic_DNA"/>
</dbReference>
<dbReference type="InterPro" id="IPR051537">
    <property type="entry name" value="DNA_Adenine_Mtase"/>
</dbReference>
<dbReference type="Gene3D" id="3.40.50.150">
    <property type="entry name" value="Vaccinia Virus protein VP39"/>
    <property type="match status" value="1"/>
</dbReference>
<dbReference type="Proteomes" id="UP000262371">
    <property type="component" value="Unassembled WGS sequence"/>
</dbReference>
<evidence type="ECO:0000313" key="11">
    <source>
        <dbReference type="EMBL" id="RFD18664.1"/>
    </source>
</evidence>
<comment type="catalytic activity">
    <reaction evidence="7">
        <text>a 2'-deoxyadenosine in DNA + S-adenosyl-L-methionine = an N(6)-methyl-2'-deoxyadenosine in DNA + S-adenosyl-L-homocysteine + H(+)</text>
        <dbReference type="Rhea" id="RHEA:15197"/>
        <dbReference type="Rhea" id="RHEA-COMP:12418"/>
        <dbReference type="Rhea" id="RHEA-COMP:12419"/>
        <dbReference type="ChEBI" id="CHEBI:15378"/>
        <dbReference type="ChEBI" id="CHEBI:57856"/>
        <dbReference type="ChEBI" id="CHEBI:59789"/>
        <dbReference type="ChEBI" id="CHEBI:90615"/>
        <dbReference type="ChEBI" id="CHEBI:90616"/>
        <dbReference type="EC" id="2.1.1.72"/>
    </reaction>
</comment>
<comment type="similarity">
    <text evidence="1">Belongs to the N(4)/N(6)-methyltransferase family.</text>
</comment>
<reference evidence="11 12" key="1">
    <citation type="submission" date="2018-08" db="EMBL/GenBank/DDBJ databases">
        <title>Komagataeibacter sp. AV 382.</title>
        <authorList>
            <person name="Skraban J."/>
            <person name="Trcek J."/>
        </authorList>
    </citation>
    <scope>NUCLEOTIDE SEQUENCE [LARGE SCALE GENOMIC DNA]</scope>
    <source>
        <strain evidence="11 12">AV 382</strain>
    </source>
</reference>
<organism evidence="11 12">
    <name type="scientific">Komagataeibacter melaceti</name>
    <dbReference type="NCBI Taxonomy" id="2766577"/>
    <lineage>
        <taxon>Bacteria</taxon>
        <taxon>Pseudomonadati</taxon>
        <taxon>Pseudomonadota</taxon>
        <taxon>Alphaproteobacteria</taxon>
        <taxon>Acetobacterales</taxon>
        <taxon>Acetobacteraceae</taxon>
        <taxon>Komagataeibacter</taxon>
    </lineage>
</organism>
<dbReference type="AlphaFoldDB" id="A0A371YWS0"/>
<evidence type="ECO:0000256" key="2">
    <source>
        <dbReference type="ARBA" id="ARBA00011900"/>
    </source>
</evidence>
<dbReference type="GO" id="GO:0009307">
    <property type="term" value="P:DNA restriction-modification system"/>
    <property type="evidence" value="ECO:0007669"/>
    <property type="project" value="UniProtKB-KW"/>
</dbReference>
<dbReference type="PANTHER" id="PTHR42933:SF3">
    <property type="entry name" value="TYPE I RESTRICTION ENZYME MJAVIII METHYLASE SUBUNIT"/>
    <property type="match status" value="1"/>
</dbReference>
<feature type="domain" description="DNA methylase adenine-specific" evidence="9">
    <location>
        <begin position="153"/>
        <end position="442"/>
    </location>
</feature>
<dbReference type="PANTHER" id="PTHR42933">
    <property type="entry name" value="SLR6095 PROTEIN"/>
    <property type="match status" value="1"/>
</dbReference>
<keyword evidence="6" id="KW-0680">Restriction system</keyword>
<dbReference type="InterPro" id="IPR022749">
    <property type="entry name" value="D12N6_MeTrfase_N"/>
</dbReference>
<evidence type="ECO:0000256" key="8">
    <source>
        <dbReference type="SAM" id="MobiDB-lite"/>
    </source>
</evidence>
<accession>A0A371YWS0</accession>
<evidence type="ECO:0000256" key="6">
    <source>
        <dbReference type="ARBA" id="ARBA00022747"/>
    </source>
</evidence>
<comment type="caution">
    <text evidence="11">The sequence shown here is derived from an EMBL/GenBank/DDBJ whole genome shotgun (WGS) entry which is preliminary data.</text>
</comment>
<evidence type="ECO:0000256" key="5">
    <source>
        <dbReference type="ARBA" id="ARBA00022691"/>
    </source>
</evidence>
<evidence type="ECO:0000256" key="1">
    <source>
        <dbReference type="ARBA" id="ARBA00006594"/>
    </source>
</evidence>
<feature type="region of interest" description="Disordered" evidence="8">
    <location>
        <begin position="470"/>
        <end position="493"/>
    </location>
</feature>
<dbReference type="InterPro" id="IPR029063">
    <property type="entry name" value="SAM-dependent_MTases_sf"/>
</dbReference>
<dbReference type="PRINTS" id="PR00507">
    <property type="entry name" value="N12N6MTFRASE"/>
</dbReference>
<name>A0A371YWS0_9PROT</name>
<keyword evidence="12" id="KW-1185">Reference proteome</keyword>
<protein>
    <recommendedName>
        <fullName evidence="2">site-specific DNA-methyltransferase (adenine-specific)</fullName>
        <ecNumber evidence="2">2.1.1.72</ecNumber>
    </recommendedName>
</protein>
<feature type="domain" description="N6 adenine-specific DNA methyltransferase N-terminal" evidence="10">
    <location>
        <begin position="46"/>
        <end position="78"/>
    </location>
</feature>
<evidence type="ECO:0000313" key="12">
    <source>
        <dbReference type="Proteomes" id="UP000262371"/>
    </source>
</evidence>
<dbReference type="GO" id="GO:0009007">
    <property type="term" value="F:site-specific DNA-methyltransferase (adenine-specific) activity"/>
    <property type="evidence" value="ECO:0007669"/>
    <property type="project" value="UniProtKB-EC"/>
</dbReference>
<gene>
    <name evidence="11" type="ORF">DY926_15350</name>
</gene>
<proteinExistence type="inferred from homology"/>
<keyword evidence="3 11" id="KW-0489">Methyltransferase</keyword>
<dbReference type="GO" id="GO:0008170">
    <property type="term" value="F:N-methyltransferase activity"/>
    <property type="evidence" value="ECO:0007669"/>
    <property type="project" value="InterPro"/>
</dbReference>